<evidence type="ECO:0000256" key="1">
    <source>
        <dbReference type="SAM" id="MobiDB-lite"/>
    </source>
</evidence>
<dbReference type="EMBL" id="ASRX01000060">
    <property type="protein sequence ID" value="EYF02464.1"/>
    <property type="molecule type" value="Genomic_DNA"/>
</dbReference>
<organism evidence="2 3">
    <name type="scientific">Chondromyces apiculatus DSM 436</name>
    <dbReference type="NCBI Taxonomy" id="1192034"/>
    <lineage>
        <taxon>Bacteria</taxon>
        <taxon>Pseudomonadati</taxon>
        <taxon>Myxococcota</taxon>
        <taxon>Polyangia</taxon>
        <taxon>Polyangiales</taxon>
        <taxon>Polyangiaceae</taxon>
        <taxon>Chondromyces</taxon>
    </lineage>
</organism>
<reference evidence="2 3" key="1">
    <citation type="submission" date="2013-05" db="EMBL/GenBank/DDBJ databases">
        <title>Genome assembly of Chondromyces apiculatus DSM 436.</title>
        <authorList>
            <person name="Sharma G."/>
            <person name="Khatri I."/>
            <person name="Kaur C."/>
            <person name="Mayilraj S."/>
            <person name="Subramanian S."/>
        </authorList>
    </citation>
    <scope>NUCLEOTIDE SEQUENCE [LARGE SCALE GENOMIC DNA]</scope>
    <source>
        <strain evidence="2 3">DSM 436</strain>
    </source>
</reference>
<feature type="region of interest" description="Disordered" evidence="1">
    <location>
        <begin position="158"/>
        <end position="191"/>
    </location>
</feature>
<evidence type="ECO:0000313" key="2">
    <source>
        <dbReference type="EMBL" id="EYF02464.1"/>
    </source>
</evidence>
<sequence length="220" mass="23042">MLPRHLLRGASAVSFLLALCLTGCLPIPHTMREAPALHGTLQHHGTPLARALVRRSINPPYAQQDCAGGEETRTAANGTFSFPEERYFTPVIMFGDRRDTWRLCIALPGGGEAVWQDDAWWGGPPEQRLTCEVGAPSPIAAAPPSATAPSTSAAPSLIAAPSFATPPPATSATSATNATSATDATNRPPPAKAVAFTLKPLPHVTHLEASTAGCRVAEVR</sequence>
<protein>
    <submittedName>
        <fullName evidence="2">Uncharacterized protein</fullName>
    </submittedName>
</protein>
<keyword evidence="3" id="KW-1185">Reference proteome</keyword>
<evidence type="ECO:0000313" key="3">
    <source>
        <dbReference type="Proteomes" id="UP000019678"/>
    </source>
</evidence>
<dbReference type="STRING" id="1192034.CAP_7086"/>
<name>A0A017SZQ4_9BACT</name>
<comment type="caution">
    <text evidence="2">The sequence shown here is derived from an EMBL/GenBank/DDBJ whole genome shotgun (WGS) entry which is preliminary data.</text>
</comment>
<dbReference type="AlphaFoldDB" id="A0A017SZQ4"/>
<proteinExistence type="predicted"/>
<dbReference type="Proteomes" id="UP000019678">
    <property type="component" value="Unassembled WGS sequence"/>
</dbReference>
<accession>A0A017SZQ4</accession>
<feature type="compositionally biased region" description="Low complexity" evidence="1">
    <location>
        <begin position="170"/>
        <end position="185"/>
    </location>
</feature>
<dbReference type="RefSeq" id="WP_044247465.1">
    <property type="nucleotide sequence ID" value="NZ_ASRX01000060.1"/>
</dbReference>
<gene>
    <name evidence="2" type="ORF">CAP_7086</name>
</gene>